<evidence type="ECO:0000256" key="1">
    <source>
        <dbReference type="SAM" id="MobiDB-lite"/>
    </source>
</evidence>
<keyword evidence="3" id="KW-1185">Reference proteome</keyword>
<evidence type="ECO:0000313" key="3">
    <source>
        <dbReference type="Proteomes" id="UP001501468"/>
    </source>
</evidence>
<organism evidence="2 3">
    <name type="scientific">Terrabacter ginsenosidimutans</name>
    <dbReference type="NCBI Taxonomy" id="490575"/>
    <lineage>
        <taxon>Bacteria</taxon>
        <taxon>Bacillati</taxon>
        <taxon>Actinomycetota</taxon>
        <taxon>Actinomycetes</taxon>
        <taxon>Micrococcales</taxon>
        <taxon>Intrasporangiaceae</taxon>
        <taxon>Terrabacter</taxon>
    </lineage>
</organism>
<reference evidence="3" key="1">
    <citation type="journal article" date="2019" name="Int. J. Syst. Evol. Microbiol.">
        <title>The Global Catalogue of Microorganisms (GCM) 10K type strain sequencing project: providing services to taxonomists for standard genome sequencing and annotation.</title>
        <authorList>
            <consortium name="The Broad Institute Genomics Platform"/>
            <consortium name="The Broad Institute Genome Sequencing Center for Infectious Disease"/>
            <person name="Wu L."/>
            <person name="Ma J."/>
        </authorList>
    </citation>
    <scope>NUCLEOTIDE SEQUENCE [LARGE SCALE GENOMIC DNA]</scope>
    <source>
        <strain evidence="3">JCM 17125</strain>
    </source>
</reference>
<name>A0ABP7DVK3_9MICO</name>
<gene>
    <name evidence="2" type="ORF">GCM10022399_28680</name>
</gene>
<evidence type="ECO:0000313" key="2">
    <source>
        <dbReference type="EMBL" id="GAA3710086.1"/>
    </source>
</evidence>
<sequence length="106" mass="10790">MWRQMATHPGCLDVAGHRLAPERGLQSVEPCQFELLVVLDRVLAITGQCVVDDVVHRAAVGVAELVGDLLVGPSLGGQLHGAGVSSGGEGTVAVPTADEGSLPQGS</sequence>
<proteinExistence type="predicted"/>
<comment type="caution">
    <text evidence="2">The sequence shown here is derived from an EMBL/GenBank/DDBJ whole genome shotgun (WGS) entry which is preliminary data.</text>
</comment>
<feature type="compositionally biased region" description="Gly residues" evidence="1">
    <location>
        <begin position="81"/>
        <end position="90"/>
    </location>
</feature>
<dbReference type="EMBL" id="BAABDC010000004">
    <property type="protein sequence ID" value="GAA3710086.1"/>
    <property type="molecule type" value="Genomic_DNA"/>
</dbReference>
<protein>
    <submittedName>
        <fullName evidence="2">Uncharacterized protein</fullName>
    </submittedName>
</protein>
<dbReference type="Proteomes" id="UP001501468">
    <property type="component" value="Unassembled WGS sequence"/>
</dbReference>
<accession>A0ABP7DVK3</accession>
<feature type="region of interest" description="Disordered" evidence="1">
    <location>
        <begin position="81"/>
        <end position="106"/>
    </location>
</feature>
<dbReference type="RefSeq" id="WP_344947758.1">
    <property type="nucleotide sequence ID" value="NZ_BAABDC010000004.1"/>
</dbReference>